<dbReference type="PANTHER" id="PTHR24559">
    <property type="entry name" value="TRANSPOSON TY3-I GAG-POL POLYPROTEIN"/>
    <property type="match status" value="1"/>
</dbReference>
<evidence type="ECO:0000256" key="1">
    <source>
        <dbReference type="SAM" id="MobiDB-lite"/>
    </source>
</evidence>
<dbReference type="SUPFAM" id="SSF56672">
    <property type="entry name" value="DNA/RNA polymerases"/>
    <property type="match status" value="1"/>
</dbReference>
<evidence type="ECO:0000313" key="3">
    <source>
        <dbReference type="Proteomes" id="UP000055024"/>
    </source>
</evidence>
<sequence>MVDRLSHPREDVDDGIQDSVVNSREPACQTEPTSQSVRSDRRLPNDAENGADWIILVVSAPLALKGLQDRLPLYQHERRPSVKRPPQRLTFYQRPMVKQSIQEMLYNGVIEPSSSTWFSPIVIVKKKDGRFRFCVDYCRLNSLFLWSLPVLSNCLWVVQCSSYLQRLIGTPIILGAPVEAPHGPVAFVAGRIKSSSTYPGKPKASMLGNGTWPDSTVKATYFWKDGTSKTTLASITILEHHVPIELAVKKGCQISMVDGVPI</sequence>
<protein>
    <submittedName>
        <fullName evidence="2">Transposon Ty3-G Gag-Pol polyprotein</fullName>
    </submittedName>
</protein>
<keyword evidence="3" id="KW-1185">Reference proteome</keyword>
<name>A0A0V1HSP8_9BILA</name>
<dbReference type="AlphaFoldDB" id="A0A0V1HSP8"/>
<feature type="region of interest" description="Disordered" evidence="1">
    <location>
        <begin position="1"/>
        <end position="44"/>
    </location>
</feature>
<dbReference type="PANTHER" id="PTHR24559:SF444">
    <property type="entry name" value="REVERSE TRANSCRIPTASE DOMAIN-CONTAINING PROTEIN"/>
    <property type="match status" value="1"/>
</dbReference>
<organism evidence="2 3">
    <name type="scientific">Trichinella zimbabwensis</name>
    <dbReference type="NCBI Taxonomy" id="268475"/>
    <lineage>
        <taxon>Eukaryota</taxon>
        <taxon>Metazoa</taxon>
        <taxon>Ecdysozoa</taxon>
        <taxon>Nematoda</taxon>
        <taxon>Enoplea</taxon>
        <taxon>Dorylaimia</taxon>
        <taxon>Trichinellida</taxon>
        <taxon>Trichinellidae</taxon>
        <taxon>Trichinella</taxon>
    </lineage>
</organism>
<comment type="caution">
    <text evidence="2">The sequence shown here is derived from an EMBL/GenBank/DDBJ whole genome shotgun (WGS) entry which is preliminary data.</text>
</comment>
<proteinExistence type="predicted"/>
<dbReference type="InterPro" id="IPR053134">
    <property type="entry name" value="RNA-dir_DNA_polymerase"/>
</dbReference>
<gene>
    <name evidence="2" type="primary">TY3B-G</name>
    <name evidence="2" type="ORF">T11_3033</name>
</gene>
<accession>A0A0V1HSP8</accession>
<dbReference type="OrthoDB" id="5867815at2759"/>
<dbReference type="Gene3D" id="3.10.10.10">
    <property type="entry name" value="HIV Type 1 Reverse Transcriptase, subunit A, domain 1"/>
    <property type="match status" value="1"/>
</dbReference>
<evidence type="ECO:0000313" key="2">
    <source>
        <dbReference type="EMBL" id="KRZ13771.1"/>
    </source>
</evidence>
<reference evidence="2 3" key="1">
    <citation type="submission" date="2015-01" db="EMBL/GenBank/DDBJ databases">
        <title>Evolution of Trichinella species and genotypes.</title>
        <authorList>
            <person name="Korhonen P.K."/>
            <person name="Edoardo P."/>
            <person name="Giuseppe L.R."/>
            <person name="Gasser R.B."/>
        </authorList>
    </citation>
    <scope>NUCLEOTIDE SEQUENCE [LARGE SCALE GENOMIC DNA]</scope>
    <source>
        <strain evidence="2">ISS1029</strain>
    </source>
</reference>
<feature type="compositionally biased region" description="Basic and acidic residues" evidence="1">
    <location>
        <begin position="1"/>
        <end position="10"/>
    </location>
</feature>
<dbReference type="Proteomes" id="UP000055024">
    <property type="component" value="Unassembled WGS sequence"/>
</dbReference>
<dbReference type="EMBL" id="JYDP01000029">
    <property type="protein sequence ID" value="KRZ13771.1"/>
    <property type="molecule type" value="Genomic_DNA"/>
</dbReference>
<dbReference type="InterPro" id="IPR043502">
    <property type="entry name" value="DNA/RNA_pol_sf"/>
</dbReference>